<comment type="caution">
    <text evidence="2">The sequence shown here is derived from an EMBL/GenBank/DDBJ whole genome shotgun (WGS) entry which is preliminary data.</text>
</comment>
<evidence type="ECO:0000256" key="1">
    <source>
        <dbReference type="SAM" id="MobiDB-lite"/>
    </source>
</evidence>
<reference evidence="2 3" key="1">
    <citation type="submission" date="2018-01" db="EMBL/GenBank/DDBJ databases">
        <authorList>
            <person name="Clerissi C."/>
        </authorList>
    </citation>
    <scope>NUCLEOTIDE SEQUENCE [LARGE SCALE GENOMIC DNA]</scope>
    <source>
        <strain evidence="2">Cupriavidus taiwanensis STM 6082</strain>
    </source>
</reference>
<name>A0ABY1V244_9BURK</name>
<accession>A0ABY1V244</accession>
<proteinExistence type="predicted"/>
<keyword evidence="3" id="KW-1185">Reference proteome</keyword>
<evidence type="ECO:0000313" key="2">
    <source>
        <dbReference type="EMBL" id="SOZ36760.1"/>
    </source>
</evidence>
<dbReference type="Proteomes" id="UP000256710">
    <property type="component" value="Unassembled WGS sequence"/>
</dbReference>
<organism evidence="2 3">
    <name type="scientific">Cupriavidus neocaledonicus</name>
    <dbReference type="NCBI Taxonomy" id="1040979"/>
    <lineage>
        <taxon>Bacteria</taxon>
        <taxon>Pseudomonadati</taxon>
        <taxon>Pseudomonadota</taxon>
        <taxon>Betaproteobacteria</taxon>
        <taxon>Burkholderiales</taxon>
        <taxon>Burkholderiaceae</taxon>
        <taxon>Cupriavidus</taxon>
    </lineage>
</organism>
<protein>
    <submittedName>
        <fullName evidence="2">Uncharacterized protein</fullName>
    </submittedName>
</protein>
<feature type="region of interest" description="Disordered" evidence="1">
    <location>
        <begin position="1"/>
        <end position="84"/>
    </location>
</feature>
<feature type="compositionally biased region" description="Gly residues" evidence="1">
    <location>
        <begin position="12"/>
        <end position="34"/>
    </location>
</feature>
<evidence type="ECO:0000313" key="3">
    <source>
        <dbReference type="Proteomes" id="UP000256710"/>
    </source>
</evidence>
<sequence>MPIPRAMAGRVKGAGGAGKAGAGDDGVVVEGGHGGFRRAKGSSPASRGDGNVWRVKRHGGAERHPTPPKKKTPRMRGAINYHED</sequence>
<gene>
    <name evidence="2" type="ORF">CBM2605_A60004</name>
</gene>
<dbReference type="EMBL" id="OFTC01000028">
    <property type="protein sequence ID" value="SOZ36760.1"/>
    <property type="molecule type" value="Genomic_DNA"/>
</dbReference>